<dbReference type="Pfam" id="PF05762">
    <property type="entry name" value="VWA_CoxE"/>
    <property type="match status" value="1"/>
</dbReference>
<dbReference type="AlphaFoldDB" id="A0A7J3XX91"/>
<evidence type="ECO:0000313" key="1">
    <source>
        <dbReference type="EMBL" id="HHP67286.1"/>
    </source>
</evidence>
<comment type="caution">
    <text evidence="1">The sequence shown here is derived from an EMBL/GenBank/DDBJ whole genome shotgun (WGS) entry which is preliminary data.</text>
</comment>
<dbReference type="Gene3D" id="3.40.50.410">
    <property type="entry name" value="von Willebrand factor, type A domain"/>
    <property type="match status" value="1"/>
</dbReference>
<dbReference type="InterPro" id="IPR036465">
    <property type="entry name" value="vWFA_dom_sf"/>
</dbReference>
<organism evidence="1">
    <name type="scientific">Thermogladius calderae</name>
    <dbReference type="NCBI Taxonomy" id="1200300"/>
    <lineage>
        <taxon>Archaea</taxon>
        <taxon>Thermoproteota</taxon>
        <taxon>Thermoprotei</taxon>
        <taxon>Desulfurococcales</taxon>
        <taxon>Desulfurococcaceae</taxon>
        <taxon>Thermogladius</taxon>
    </lineage>
</organism>
<accession>A0A7J3XX91</accession>
<name>A0A7J3XX91_9CREN</name>
<reference evidence="1" key="1">
    <citation type="journal article" date="2020" name="mSystems">
        <title>Genome- and Community-Level Interaction Insights into Carbon Utilization and Element Cycling Functions of Hydrothermarchaeota in Hydrothermal Sediment.</title>
        <authorList>
            <person name="Zhou Z."/>
            <person name="Liu Y."/>
            <person name="Xu W."/>
            <person name="Pan J."/>
            <person name="Luo Z.H."/>
            <person name="Li M."/>
        </authorList>
    </citation>
    <scope>NUCLEOTIDE SEQUENCE [LARGE SCALE GENOMIC DNA]</scope>
    <source>
        <strain evidence="1">SpSt-110</strain>
    </source>
</reference>
<dbReference type="InterPro" id="IPR008912">
    <property type="entry name" value="Uncharacterised_CoxE"/>
</dbReference>
<proteinExistence type="predicted"/>
<dbReference type="EMBL" id="DRYK01000014">
    <property type="protein sequence ID" value="HHP67286.1"/>
    <property type="molecule type" value="Genomic_DNA"/>
</dbReference>
<gene>
    <name evidence="1" type="ORF">ENM60_00575</name>
</gene>
<dbReference type="CDD" id="cd00198">
    <property type="entry name" value="vWFA"/>
    <property type="match status" value="1"/>
</dbReference>
<protein>
    <submittedName>
        <fullName evidence="1">VWA domain-containing protein</fullName>
    </submittedName>
</protein>
<sequence length="608" mass="69999">MSSYQHVRDSVENLVEGIIEEVYRRVRDGKRLSTSQLFDLTMLRLTLEILPYESDKLRTEVIEELYNSYIKKPSEAGMREWVFQPSKDGLLRILTARRRGLRVEDVIRDGSAEEVLSYIWLRSHRVLYKDKSGRLSVNKNISGRAIREAKAIGVKDVIKYLGEVPSSYWPSVLTNDFLKHVDDALLADLTRRFAGYNKSVDKRIMEEWSERALRGGLQLETLLSAKKLDKGLSTRIRGLNEEVFRHLDFHELENEPLATRWKTISSLYRVEKFRTRLSELSPITLAGLTSLEKLEGSARSKALLGLALRHYVDYMISGEQAERQLALYYAGKVDASQIDYSLRQLLESILGEDQRGFERVVSKLFPDDAIELLSMRVLDYTSTKGFNYEVIERALRLSCRIFENAKKGSRVGGKVRSSRGRVDVRATVFNYSRLNYRLSFKDVLKRRTVTVLIDVSGSMLRYSIWTLIALASLIEVVDKILLFWDKVEVVKPPARKTRPLVYKFLEKLYTQKFKGCTNISQAIRVVKAKPTSRVVLIVSDLQQTVRDTEPWVEVSELIDRGVRVVVITPPRHDNEVLRKLKDVGCETIIVKNPSKLPILLKKRLNIKI</sequence>
<dbReference type="SUPFAM" id="SSF53300">
    <property type="entry name" value="vWA-like"/>
    <property type="match status" value="1"/>
</dbReference>